<keyword evidence="2" id="KW-0677">Repeat</keyword>
<gene>
    <name evidence="5" type="ORF">SAMN05216313_12923</name>
</gene>
<name>A0A1I0JEN6_9FIRM</name>
<dbReference type="SUPFAM" id="SSF101898">
    <property type="entry name" value="NHL repeat"/>
    <property type="match status" value="1"/>
</dbReference>
<dbReference type="RefSeq" id="WP_092368842.1">
    <property type="nucleotide sequence ID" value="NZ_CABJCG010000002.1"/>
</dbReference>
<dbReference type="AlphaFoldDB" id="A0A1I0JEN6"/>
<dbReference type="PROSITE" id="PS51125">
    <property type="entry name" value="NHL"/>
    <property type="match status" value="2"/>
</dbReference>
<evidence type="ECO:0000313" key="5">
    <source>
        <dbReference type="EMBL" id="SEU08519.1"/>
    </source>
</evidence>
<evidence type="ECO:0000256" key="1">
    <source>
        <dbReference type="ARBA" id="ARBA00022729"/>
    </source>
</evidence>
<dbReference type="EMBL" id="FOIM01000029">
    <property type="protein sequence ID" value="SEU08519.1"/>
    <property type="molecule type" value="Genomic_DNA"/>
</dbReference>
<dbReference type="GeneID" id="93279063"/>
<feature type="repeat" description="NHL" evidence="4">
    <location>
        <begin position="211"/>
        <end position="250"/>
    </location>
</feature>
<dbReference type="InterPro" id="IPR011042">
    <property type="entry name" value="6-blade_b-propeller_TolB-like"/>
</dbReference>
<sequence length="337" mass="37789">MKQIKGYKGRDRLSRSIFSHNGLAYELIPEYGNFPEEFEFSMFSGGCCDREDNLFMMCRDAAHPVVMLDAEGNYVRSMGQGLFREVHSLCVTPEDTLLCVDTGLHVVRELTKDGRHLRDLGNVGVPSDSGFEQDVWRRMQREGKIVPTDIAFDKGWSFWMGLQTIKRAAPPFNRPTGVCVGPKGDIFVSDGYGNAAVHRFASDGTWLATWGGPGDEPGKFYVPHSLWVDSLNRVWVGDREANSVHVFDENGKILGYMNENLYQPTAIWSDGRYIYIAERGGGLTIADMEMEIVAQLGFYNSPVRAHGMCGNSKGELFLMPLSTYDRHFLMKLVPVGC</sequence>
<keyword evidence="1" id="KW-0732">Signal</keyword>
<evidence type="ECO:0000313" key="6">
    <source>
        <dbReference type="Proteomes" id="UP000198508"/>
    </source>
</evidence>
<dbReference type="Pfam" id="PF01436">
    <property type="entry name" value="NHL"/>
    <property type="match status" value="2"/>
</dbReference>
<dbReference type="STRING" id="460384.SAMN05216313_12923"/>
<feature type="repeat" description="NHL" evidence="4">
    <location>
        <begin position="171"/>
        <end position="203"/>
    </location>
</feature>
<keyword evidence="3" id="KW-0325">Glycoprotein</keyword>
<protein>
    <submittedName>
        <fullName evidence="5">NHL repeat-containing protein</fullName>
    </submittedName>
</protein>
<reference evidence="6" key="1">
    <citation type="submission" date="2016-10" db="EMBL/GenBank/DDBJ databases">
        <authorList>
            <person name="Varghese N."/>
            <person name="Submissions S."/>
        </authorList>
    </citation>
    <scope>NUCLEOTIDE SEQUENCE [LARGE SCALE GENOMIC DNA]</scope>
    <source>
        <strain evidence="6">NLAE-zl-G277</strain>
    </source>
</reference>
<dbReference type="InterPro" id="IPR001258">
    <property type="entry name" value="NHL_repeat"/>
</dbReference>
<evidence type="ECO:0000256" key="3">
    <source>
        <dbReference type="ARBA" id="ARBA00023180"/>
    </source>
</evidence>
<dbReference type="Gene3D" id="2.120.10.30">
    <property type="entry name" value="TolB, C-terminal domain"/>
    <property type="match status" value="1"/>
</dbReference>
<proteinExistence type="predicted"/>
<evidence type="ECO:0000256" key="4">
    <source>
        <dbReference type="PROSITE-ProRule" id="PRU00504"/>
    </source>
</evidence>
<dbReference type="PANTHER" id="PTHR10680:SF14">
    <property type="entry name" value="PEPTIDYL-GLYCINE ALPHA-AMIDATING MONOOXYGENASE"/>
    <property type="match status" value="1"/>
</dbReference>
<keyword evidence="6" id="KW-1185">Reference proteome</keyword>
<dbReference type="GO" id="GO:0005576">
    <property type="term" value="C:extracellular region"/>
    <property type="evidence" value="ECO:0007669"/>
    <property type="project" value="TreeGrafter"/>
</dbReference>
<dbReference type="Proteomes" id="UP000198508">
    <property type="component" value="Unassembled WGS sequence"/>
</dbReference>
<organism evidence="5 6">
    <name type="scientific">Enterocloster lavalensis</name>
    <dbReference type="NCBI Taxonomy" id="460384"/>
    <lineage>
        <taxon>Bacteria</taxon>
        <taxon>Bacillati</taxon>
        <taxon>Bacillota</taxon>
        <taxon>Clostridia</taxon>
        <taxon>Lachnospirales</taxon>
        <taxon>Lachnospiraceae</taxon>
        <taxon>Enterocloster</taxon>
    </lineage>
</organism>
<accession>A0A1I0JEN6</accession>
<dbReference type="PANTHER" id="PTHR10680">
    <property type="entry name" value="PEPTIDYL-GLYCINE ALPHA-AMIDATING MONOOXYGENASE"/>
    <property type="match status" value="1"/>
</dbReference>
<evidence type="ECO:0000256" key="2">
    <source>
        <dbReference type="ARBA" id="ARBA00022737"/>
    </source>
</evidence>